<dbReference type="RefSeq" id="WP_289378749.1">
    <property type="nucleotide sequence ID" value="NZ_JAUBOF010000027.1"/>
</dbReference>
<comment type="caution">
    <text evidence="1">The sequence shown here is derived from an EMBL/GenBank/DDBJ whole genome shotgun (WGS) entry which is preliminary data.</text>
</comment>
<keyword evidence="2" id="KW-1185">Reference proteome</keyword>
<gene>
    <name evidence="1" type="ORF">QT969_10320</name>
</gene>
<sequence length="106" mass="11920">MTEEYRLVMEYGARQYEDVLALLAEHGYRAHFTQTGGMCPAIEVAVNEERYALITDADGPLSWEREDHRGWAVGVYEFEDSSDPVVFETAEESSLEALMSLLPSIG</sequence>
<dbReference type="EMBL" id="JAUBOF010000027">
    <property type="protein sequence ID" value="MDM7488685.1"/>
    <property type="molecule type" value="Genomic_DNA"/>
</dbReference>
<dbReference type="Proteomes" id="UP001233164">
    <property type="component" value="Unassembled WGS sequence"/>
</dbReference>
<evidence type="ECO:0000313" key="1">
    <source>
        <dbReference type="EMBL" id="MDM7488685.1"/>
    </source>
</evidence>
<reference evidence="1 2" key="1">
    <citation type="submission" date="2023-06" db="EMBL/GenBank/DDBJ databases">
        <title>Rhodococcus indonesiensis sp. nov a new member of the Rhodococcus ruber lineage isolated from a sediment of neutral hot spring.</title>
        <authorList>
            <person name="Kusuma A.B."/>
            <person name="Fenylestari G."/>
            <person name="Ammar F."/>
            <person name="Nouioui I."/>
            <person name="Goodfellow M."/>
        </authorList>
    </citation>
    <scope>NUCLEOTIDE SEQUENCE [LARGE SCALE GENOMIC DNA]</scope>
    <source>
        <strain evidence="1 2">CSLK01-03</strain>
    </source>
</reference>
<protein>
    <submittedName>
        <fullName evidence="1">Uncharacterized protein</fullName>
    </submittedName>
</protein>
<name>A0ABT7RM16_9NOCA</name>
<organism evidence="1 2">
    <name type="scientific">Rhodococcus indonesiensis</name>
    <dbReference type="NCBI Taxonomy" id="3055869"/>
    <lineage>
        <taxon>Bacteria</taxon>
        <taxon>Bacillati</taxon>
        <taxon>Actinomycetota</taxon>
        <taxon>Actinomycetes</taxon>
        <taxon>Mycobacteriales</taxon>
        <taxon>Nocardiaceae</taxon>
        <taxon>Rhodococcus</taxon>
    </lineage>
</organism>
<proteinExistence type="predicted"/>
<evidence type="ECO:0000313" key="2">
    <source>
        <dbReference type="Proteomes" id="UP001233164"/>
    </source>
</evidence>
<accession>A0ABT7RM16</accession>